<sequence length="355" mass="38116">MKLKNILSIICCLVAMASCSMEDDTMMNDTSKELLNRNSDREAVLSINLSSSALLTKATEPANGDKETKLENCVLALMEGNDVLAVRTSSDITDGKVNDVTFLTKVRSGLSVIAIVNVANPADYLSATTRTALNKVVTVDPNSTASLVKQGEEAVNFPVGFGSASTALTAENTMPVVIKVAQVAAKIQLSEFNVTYATGTIQKEKSVTLTSVSFENINKKSNVFTEATLDKDNTQGATMTKALAAGTNEIGTTVYSYANTNAASPVKMTLTFRIDDEGSMQGETVTKTYMINKSNGSTSFEGSGSDNYVNAGYLYRIKVNMTVNTHAVDTDVVCYTQDWEHNEVSVDMSEVRVNN</sequence>
<evidence type="ECO:0000313" key="4">
    <source>
        <dbReference type="Proteomes" id="UP000256321"/>
    </source>
</evidence>
<evidence type="ECO:0000313" key="5">
    <source>
        <dbReference type="Proteomes" id="UP000629596"/>
    </source>
</evidence>
<dbReference type="EMBL" id="JACRTI010000061">
    <property type="protein sequence ID" value="MBC8603497.1"/>
    <property type="molecule type" value="Genomic_DNA"/>
</dbReference>
<reference evidence="2 5" key="2">
    <citation type="submission" date="2020-08" db="EMBL/GenBank/DDBJ databases">
        <title>Genome public.</title>
        <authorList>
            <person name="Liu C."/>
            <person name="Sun Q."/>
        </authorList>
    </citation>
    <scope>NUCLEOTIDE SEQUENCE [LARGE SCALE GENOMIC DNA]</scope>
    <source>
        <strain evidence="2 5">426_9</strain>
    </source>
</reference>
<evidence type="ECO:0000313" key="3">
    <source>
        <dbReference type="EMBL" id="RDU47774.1"/>
    </source>
</evidence>
<accession>A0A3D8H9X6</accession>
<reference evidence="3 4" key="1">
    <citation type="submission" date="2018-07" db="EMBL/GenBank/DDBJ databases">
        <title>Parabacteroides acidifaciens nov. sp., isolated from human feces.</title>
        <authorList>
            <person name="Wang Y.J."/>
        </authorList>
    </citation>
    <scope>NUCLEOTIDE SEQUENCE [LARGE SCALE GENOMIC DNA]</scope>
    <source>
        <strain evidence="3 4">426-9</strain>
    </source>
</reference>
<comment type="caution">
    <text evidence="3">The sequence shown here is derived from an EMBL/GenBank/DDBJ whole genome shotgun (WGS) entry which is preliminary data.</text>
</comment>
<evidence type="ECO:0008006" key="6">
    <source>
        <dbReference type="Google" id="ProtNLM"/>
    </source>
</evidence>
<evidence type="ECO:0000256" key="1">
    <source>
        <dbReference type="SAM" id="SignalP"/>
    </source>
</evidence>
<dbReference type="PROSITE" id="PS51257">
    <property type="entry name" value="PROKAR_LIPOPROTEIN"/>
    <property type="match status" value="1"/>
</dbReference>
<dbReference type="EMBL" id="QREV01000061">
    <property type="protein sequence ID" value="RDU47774.1"/>
    <property type="molecule type" value="Genomic_DNA"/>
</dbReference>
<dbReference type="RefSeq" id="WP_115500989.1">
    <property type="nucleotide sequence ID" value="NZ_JACRTI010000061.1"/>
</dbReference>
<feature type="signal peptide" evidence="1">
    <location>
        <begin position="1"/>
        <end position="17"/>
    </location>
</feature>
<gene>
    <name evidence="3" type="ORF">DWU89_17860</name>
    <name evidence="2" type="ORF">H8784_17445</name>
</gene>
<dbReference type="Proteomes" id="UP000256321">
    <property type="component" value="Unassembled WGS sequence"/>
</dbReference>
<feature type="chain" id="PRO_5017582091" description="Major fimbrial subunit protein N-terminal domain-containing protein" evidence="1">
    <location>
        <begin position="18"/>
        <end position="355"/>
    </location>
</feature>
<keyword evidence="5" id="KW-1185">Reference proteome</keyword>
<dbReference type="Proteomes" id="UP000629596">
    <property type="component" value="Unassembled WGS sequence"/>
</dbReference>
<protein>
    <recommendedName>
        <fullName evidence="6">Major fimbrial subunit protein N-terminal domain-containing protein</fullName>
    </recommendedName>
</protein>
<name>A0A3D8H9X6_9BACT</name>
<dbReference type="AlphaFoldDB" id="A0A3D8H9X6"/>
<evidence type="ECO:0000313" key="2">
    <source>
        <dbReference type="EMBL" id="MBC8603497.1"/>
    </source>
</evidence>
<keyword evidence="1" id="KW-0732">Signal</keyword>
<proteinExistence type="predicted"/>
<organism evidence="3 4">
    <name type="scientific">Parabacteroides acidifaciens</name>
    <dbReference type="NCBI Taxonomy" id="2290935"/>
    <lineage>
        <taxon>Bacteria</taxon>
        <taxon>Pseudomonadati</taxon>
        <taxon>Bacteroidota</taxon>
        <taxon>Bacteroidia</taxon>
        <taxon>Bacteroidales</taxon>
        <taxon>Tannerellaceae</taxon>
        <taxon>Parabacteroides</taxon>
    </lineage>
</organism>